<feature type="transmembrane region" description="Helical" evidence="1">
    <location>
        <begin position="211"/>
        <end position="232"/>
    </location>
</feature>
<protein>
    <submittedName>
        <fullName evidence="2">Uncharacterized protein</fullName>
    </submittedName>
</protein>
<organism evidence="2 3">
    <name type="scientific">Trypanosoma equiperdum</name>
    <dbReference type="NCBI Taxonomy" id="5694"/>
    <lineage>
        <taxon>Eukaryota</taxon>
        <taxon>Discoba</taxon>
        <taxon>Euglenozoa</taxon>
        <taxon>Kinetoplastea</taxon>
        <taxon>Metakinetoplastina</taxon>
        <taxon>Trypanosomatida</taxon>
        <taxon>Trypanosomatidae</taxon>
        <taxon>Trypanosoma</taxon>
    </lineage>
</organism>
<keyword evidence="1" id="KW-1133">Transmembrane helix</keyword>
<dbReference type="EMBL" id="CZPT02000704">
    <property type="protein sequence ID" value="SCU67240.1"/>
    <property type="molecule type" value="Genomic_DNA"/>
</dbReference>
<keyword evidence="1" id="KW-0472">Membrane</keyword>
<evidence type="ECO:0000256" key="1">
    <source>
        <dbReference type="SAM" id="Phobius"/>
    </source>
</evidence>
<reference evidence="2" key="1">
    <citation type="submission" date="2016-09" db="EMBL/GenBank/DDBJ databases">
        <authorList>
            <person name="Hebert L."/>
            <person name="Moumen B."/>
        </authorList>
    </citation>
    <scope>NUCLEOTIDE SEQUENCE [LARGE SCALE GENOMIC DNA]</scope>
    <source>
        <strain evidence="2">OVI</strain>
    </source>
</reference>
<dbReference type="VEuPathDB" id="TriTrypDB:TEOVI_000686800"/>
<sequence length="233" mass="26051">MMESMNLEQPPRLNADPWRDMEPKVDAMLGDLLMISERFRRIVNPTVSDADELIEAINSVGGEVETMRVALDTTIERPELFSVDAEELKRRTEKTRSWERDVAKAIELRSKILSNREGQIQDPLESNVMTPNTWVDLDTTHIHPSAQSSHMPMNSCEATTDTSVGVVESQALMPVGIPIREQTVKASEYSTASVEVHTVDDVDDPNNEGSLLKYVLVILLVSSILVAISLIFF</sequence>
<dbReference type="AlphaFoldDB" id="A0A1G4I5S4"/>
<dbReference type="GeneID" id="92380802"/>
<evidence type="ECO:0000313" key="3">
    <source>
        <dbReference type="Proteomes" id="UP000195570"/>
    </source>
</evidence>
<name>A0A1G4I5S4_TRYEQ</name>
<dbReference type="Proteomes" id="UP000195570">
    <property type="component" value="Unassembled WGS sequence"/>
</dbReference>
<accession>A0A1G4I5S4</accession>
<proteinExistence type="predicted"/>
<dbReference type="RefSeq" id="XP_067078584.1">
    <property type="nucleotide sequence ID" value="XM_067222483.1"/>
</dbReference>
<comment type="caution">
    <text evidence="2">The sequence shown here is derived from an EMBL/GenBank/DDBJ whole genome shotgun (WGS) entry which is preliminary data.</text>
</comment>
<keyword evidence="3" id="KW-1185">Reference proteome</keyword>
<gene>
    <name evidence="2" type="ORF">TEOVI_000686800</name>
</gene>
<keyword evidence="1" id="KW-0812">Transmembrane</keyword>
<evidence type="ECO:0000313" key="2">
    <source>
        <dbReference type="EMBL" id="SCU67240.1"/>
    </source>
</evidence>